<proteinExistence type="predicted"/>
<accession>A0A956SHQ0</accession>
<dbReference type="AlphaFoldDB" id="A0A956SHQ0"/>
<dbReference type="InterPro" id="IPR043519">
    <property type="entry name" value="NT_sf"/>
</dbReference>
<reference evidence="1" key="1">
    <citation type="submission" date="2020-04" db="EMBL/GenBank/DDBJ databases">
        <authorList>
            <person name="Zhang T."/>
        </authorList>
    </citation>
    <scope>NUCLEOTIDE SEQUENCE</scope>
    <source>
        <strain evidence="1">HKST-UBA02</strain>
    </source>
</reference>
<sequence length="193" mass="21473">MFDPVVAGPLGRFLDLIDSLGIRYVTGGSVASSLQGMPRQTIDLDVVIELEPGDVGRLVTEAARYFYVSEDAVRGAVRHKSSFNLIHAETAFKVDIYVSDGSAFDRAQFDRAIEVELPLLGPRRVKIASAEDVVLRKLEWFKPGNEVSDRQWYDLMGVLKVQGQRLDFAYLNQWARARGLASLLDRAKTEAGL</sequence>
<dbReference type="SUPFAM" id="SSF81301">
    <property type="entry name" value="Nucleotidyltransferase"/>
    <property type="match status" value="1"/>
</dbReference>
<dbReference type="EMBL" id="JAGQHS010000198">
    <property type="protein sequence ID" value="MCA9758678.1"/>
    <property type="molecule type" value="Genomic_DNA"/>
</dbReference>
<gene>
    <name evidence="1" type="ORF">KDA27_22990</name>
</gene>
<evidence type="ECO:0000313" key="2">
    <source>
        <dbReference type="Proteomes" id="UP000739538"/>
    </source>
</evidence>
<dbReference type="Proteomes" id="UP000739538">
    <property type="component" value="Unassembled WGS sequence"/>
</dbReference>
<comment type="caution">
    <text evidence="1">The sequence shown here is derived from an EMBL/GenBank/DDBJ whole genome shotgun (WGS) entry which is preliminary data.</text>
</comment>
<organism evidence="1 2">
    <name type="scientific">Eiseniibacteriota bacterium</name>
    <dbReference type="NCBI Taxonomy" id="2212470"/>
    <lineage>
        <taxon>Bacteria</taxon>
        <taxon>Candidatus Eiseniibacteriota</taxon>
    </lineage>
</organism>
<dbReference type="Gene3D" id="3.30.460.40">
    <property type="match status" value="1"/>
</dbReference>
<evidence type="ECO:0000313" key="1">
    <source>
        <dbReference type="EMBL" id="MCA9758678.1"/>
    </source>
</evidence>
<protein>
    <recommendedName>
        <fullName evidence="3">Nucleotidyl transferase AbiEii/AbiGii toxin family protein</fullName>
    </recommendedName>
</protein>
<evidence type="ECO:0008006" key="3">
    <source>
        <dbReference type="Google" id="ProtNLM"/>
    </source>
</evidence>
<reference evidence="1" key="2">
    <citation type="journal article" date="2021" name="Microbiome">
        <title>Successional dynamics and alternative stable states in a saline activated sludge microbial community over 9 years.</title>
        <authorList>
            <person name="Wang Y."/>
            <person name="Ye J."/>
            <person name="Ju F."/>
            <person name="Liu L."/>
            <person name="Boyd J.A."/>
            <person name="Deng Y."/>
            <person name="Parks D.H."/>
            <person name="Jiang X."/>
            <person name="Yin X."/>
            <person name="Woodcroft B.J."/>
            <person name="Tyson G.W."/>
            <person name="Hugenholtz P."/>
            <person name="Polz M.F."/>
            <person name="Zhang T."/>
        </authorList>
    </citation>
    <scope>NUCLEOTIDE SEQUENCE</scope>
    <source>
        <strain evidence="1">HKST-UBA02</strain>
    </source>
</reference>
<name>A0A956SHQ0_UNCEI</name>